<reference evidence="1" key="2">
    <citation type="journal article" date="2021" name="PeerJ">
        <title>Extensive microbial diversity within the chicken gut microbiome revealed by metagenomics and culture.</title>
        <authorList>
            <person name="Gilroy R."/>
            <person name="Ravi A."/>
            <person name="Getino M."/>
            <person name="Pursley I."/>
            <person name="Horton D.L."/>
            <person name="Alikhan N.F."/>
            <person name="Baker D."/>
            <person name="Gharbi K."/>
            <person name="Hall N."/>
            <person name="Watson M."/>
            <person name="Adriaenssens E.M."/>
            <person name="Foster-Nyarko E."/>
            <person name="Jarju S."/>
            <person name="Secka A."/>
            <person name="Antonio M."/>
            <person name="Oren A."/>
            <person name="Chaudhuri R.R."/>
            <person name="La Ragione R."/>
            <person name="Hildebrand F."/>
            <person name="Pallen M.J."/>
        </authorList>
    </citation>
    <scope>NUCLEOTIDE SEQUENCE</scope>
    <source>
        <strain evidence="1">ChiGjej3B3-7149</strain>
    </source>
</reference>
<feature type="non-terminal residue" evidence="1">
    <location>
        <position position="1"/>
    </location>
</feature>
<proteinExistence type="predicted"/>
<dbReference type="EMBL" id="DVHH01000251">
    <property type="protein sequence ID" value="HIR55985.1"/>
    <property type="molecule type" value="Genomic_DNA"/>
</dbReference>
<evidence type="ECO:0000313" key="1">
    <source>
        <dbReference type="EMBL" id="HIR55985.1"/>
    </source>
</evidence>
<organism evidence="1 2">
    <name type="scientific">Candidatus Scatomorpha intestinigallinarum</name>
    <dbReference type="NCBI Taxonomy" id="2840923"/>
    <lineage>
        <taxon>Bacteria</taxon>
        <taxon>Bacillati</taxon>
        <taxon>Bacillota</taxon>
        <taxon>Clostridia</taxon>
        <taxon>Eubacteriales</taxon>
        <taxon>Candidatus Scatomorpha</taxon>
    </lineage>
</organism>
<accession>A0A9D1DN90</accession>
<comment type="caution">
    <text evidence="1">The sequence shown here is derived from an EMBL/GenBank/DDBJ whole genome shotgun (WGS) entry which is preliminary data.</text>
</comment>
<sequence>EAEAEAAAEGEALTLEYAESWDSPRPERFSAASYEEALAAFLDMPYNDEAVLPVPERISRADWEATPGVTPLEADERYRRYEYLGAVVTYEYWGDTLILDGFTSETPDFPFALRGLGIGSSLDEVFSRFPDGPAIETAEPEQYGFLYGSDFGLLGYWDAHDASRGGPDVSVSDGWTITRFIFNEDDRVYKIEFWASVD</sequence>
<protein>
    <submittedName>
        <fullName evidence="1">Uncharacterized protein</fullName>
    </submittedName>
</protein>
<dbReference type="AlphaFoldDB" id="A0A9D1DN90"/>
<reference evidence="1" key="1">
    <citation type="submission" date="2020-10" db="EMBL/GenBank/DDBJ databases">
        <authorList>
            <person name="Gilroy R."/>
        </authorList>
    </citation>
    <scope>NUCLEOTIDE SEQUENCE</scope>
    <source>
        <strain evidence="1">ChiGjej3B3-7149</strain>
    </source>
</reference>
<name>A0A9D1DN90_9FIRM</name>
<gene>
    <name evidence="1" type="ORF">IAD36_10380</name>
</gene>
<dbReference type="Proteomes" id="UP000824238">
    <property type="component" value="Unassembled WGS sequence"/>
</dbReference>
<evidence type="ECO:0000313" key="2">
    <source>
        <dbReference type="Proteomes" id="UP000824238"/>
    </source>
</evidence>